<organism evidence="2 3">
    <name type="scientific">Vespula pensylvanica</name>
    <name type="common">Western yellow jacket</name>
    <name type="synonym">Wasp</name>
    <dbReference type="NCBI Taxonomy" id="30213"/>
    <lineage>
        <taxon>Eukaryota</taxon>
        <taxon>Metazoa</taxon>
        <taxon>Ecdysozoa</taxon>
        <taxon>Arthropoda</taxon>
        <taxon>Hexapoda</taxon>
        <taxon>Insecta</taxon>
        <taxon>Pterygota</taxon>
        <taxon>Neoptera</taxon>
        <taxon>Endopterygota</taxon>
        <taxon>Hymenoptera</taxon>
        <taxon>Apocrita</taxon>
        <taxon>Aculeata</taxon>
        <taxon>Vespoidea</taxon>
        <taxon>Vespidae</taxon>
        <taxon>Vespinae</taxon>
        <taxon>Vespula</taxon>
    </lineage>
</organism>
<sequence length="155" mass="18509">MEKEDKRKRAEGTDREGEDSDGGKRVERERKKEVKEVKFQETQTGSPERRPMALLRRSYVDEVLRRTGCFFGKWTHAMNKDLKSVGTDESDLIVDFLKQRGRRHSNESQNEVDDLEMKKCERMRSYRHFDRQRIYEHAANVPLYIDIKILLPEVY</sequence>
<evidence type="ECO:0000313" key="3">
    <source>
        <dbReference type="Proteomes" id="UP000600918"/>
    </source>
</evidence>
<protein>
    <submittedName>
        <fullName evidence="2">Uncharacterized protein</fullName>
    </submittedName>
</protein>
<feature type="region of interest" description="Disordered" evidence="1">
    <location>
        <begin position="1"/>
        <end position="50"/>
    </location>
</feature>
<reference evidence="2" key="1">
    <citation type="journal article" date="2020" name="G3 (Bethesda)">
        <title>High-Quality Assemblies for Three Invasive Social Wasps from the &lt;i&gt;Vespula&lt;/i&gt; Genus.</title>
        <authorList>
            <person name="Harrop T.W.R."/>
            <person name="Guhlin J."/>
            <person name="McLaughlin G.M."/>
            <person name="Permina E."/>
            <person name="Stockwell P."/>
            <person name="Gilligan J."/>
            <person name="Le Lec M.F."/>
            <person name="Gruber M.A.M."/>
            <person name="Quinn O."/>
            <person name="Lovegrove M."/>
            <person name="Duncan E.J."/>
            <person name="Remnant E.J."/>
            <person name="Van Eeckhoven J."/>
            <person name="Graham B."/>
            <person name="Knapp R.A."/>
            <person name="Langford K.W."/>
            <person name="Kronenberg Z."/>
            <person name="Press M.O."/>
            <person name="Eacker S.M."/>
            <person name="Wilson-Rankin E.E."/>
            <person name="Purcell J."/>
            <person name="Lester P.J."/>
            <person name="Dearden P.K."/>
        </authorList>
    </citation>
    <scope>NUCLEOTIDE SEQUENCE</scope>
    <source>
        <strain evidence="2">Volc-1</strain>
    </source>
</reference>
<accession>A0A834NWS3</accession>
<feature type="compositionally biased region" description="Basic and acidic residues" evidence="1">
    <location>
        <begin position="1"/>
        <end position="39"/>
    </location>
</feature>
<name>A0A834NWS3_VESPE</name>
<dbReference type="EMBL" id="JACSDY010000009">
    <property type="protein sequence ID" value="KAF7419852.1"/>
    <property type="molecule type" value="Genomic_DNA"/>
</dbReference>
<keyword evidence="3" id="KW-1185">Reference proteome</keyword>
<comment type="caution">
    <text evidence="2">The sequence shown here is derived from an EMBL/GenBank/DDBJ whole genome shotgun (WGS) entry which is preliminary data.</text>
</comment>
<evidence type="ECO:0000313" key="2">
    <source>
        <dbReference type="EMBL" id="KAF7419852.1"/>
    </source>
</evidence>
<dbReference type="Proteomes" id="UP000600918">
    <property type="component" value="Unassembled WGS sequence"/>
</dbReference>
<dbReference type="AlphaFoldDB" id="A0A834NWS3"/>
<proteinExistence type="predicted"/>
<gene>
    <name evidence="2" type="ORF">H0235_010149</name>
</gene>
<evidence type="ECO:0000256" key="1">
    <source>
        <dbReference type="SAM" id="MobiDB-lite"/>
    </source>
</evidence>